<dbReference type="InterPro" id="IPR006153">
    <property type="entry name" value="Cation/H_exchanger_TM"/>
</dbReference>
<dbReference type="RefSeq" id="WP_064439993.1">
    <property type="nucleotide sequence ID" value="NZ_BDDI01000006.1"/>
</dbReference>
<feature type="domain" description="Cation/H+ exchanger transmembrane" evidence="13">
    <location>
        <begin position="23"/>
        <end position="401"/>
    </location>
</feature>
<dbReference type="EMBL" id="JACHWS010000002">
    <property type="protein sequence ID" value="MBB3038129.1"/>
    <property type="molecule type" value="Genomic_DNA"/>
</dbReference>
<feature type="transmembrane region" description="Helical" evidence="12">
    <location>
        <begin position="345"/>
        <end position="366"/>
    </location>
</feature>
<comment type="subcellular location">
    <subcellularLocation>
        <location evidence="1">Cell membrane</location>
        <topology evidence="1">Multi-pass membrane protein</topology>
    </subcellularLocation>
</comment>
<keyword evidence="11" id="KW-0739">Sodium transport</keyword>
<dbReference type="Gene3D" id="6.10.140.1330">
    <property type="match status" value="1"/>
</dbReference>
<dbReference type="InterPro" id="IPR018422">
    <property type="entry name" value="Cation/H_exchanger_CPA1"/>
</dbReference>
<evidence type="ECO:0000256" key="4">
    <source>
        <dbReference type="ARBA" id="ARBA00022449"/>
    </source>
</evidence>
<gene>
    <name evidence="14" type="ORF">FHU29_002578</name>
</gene>
<organism evidence="14 15">
    <name type="scientific">Hoyosella altamirensis</name>
    <dbReference type="NCBI Taxonomy" id="616997"/>
    <lineage>
        <taxon>Bacteria</taxon>
        <taxon>Bacillati</taxon>
        <taxon>Actinomycetota</taxon>
        <taxon>Actinomycetes</taxon>
        <taxon>Mycobacteriales</taxon>
        <taxon>Hoyosellaceae</taxon>
        <taxon>Hoyosella</taxon>
    </lineage>
</organism>
<reference evidence="14 15" key="1">
    <citation type="submission" date="2020-08" db="EMBL/GenBank/DDBJ databases">
        <title>Sequencing the genomes of 1000 actinobacteria strains.</title>
        <authorList>
            <person name="Klenk H.-P."/>
        </authorList>
    </citation>
    <scope>NUCLEOTIDE SEQUENCE [LARGE SCALE GENOMIC DNA]</scope>
    <source>
        <strain evidence="14 15">DSM 45258</strain>
    </source>
</reference>
<proteinExistence type="inferred from homology"/>
<feature type="transmembrane region" description="Helical" evidence="12">
    <location>
        <begin position="12"/>
        <end position="30"/>
    </location>
</feature>
<protein>
    <submittedName>
        <fullName evidence="14">CPA1 family monovalent cation:H+ antiporter</fullName>
    </submittedName>
</protein>
<evidence type="ECO:0000313" key="15">
    <source>
        <dbReference type="Proteomes" id="UP000567922"/>
    </source>
</evidence>
<dbReference type="Pfam" id="PF00999">
    <property type="entry name" value="Na_H_Exchanger"/>
    <property type="match status" value="1"/>
</dbReference>
<dbReference type="AlphaFoldDB" id="A0A839RP93"/>
<evidence type="ECO:0000313" key="14">
    <source>
        <dbReference type="EMBL" id="MBB3038129.1"/>
    </source>
</evidence>
<feature type="transmembrane region" description="Helical" evidence="12">
    <location>
        <begin position="196"/>
        <end position="217"/>
    </location>
</feature>
<feature type="transmembrane region" description="Helical" evidence="12">
    <location>
        <begin position="247"/>
        <end position="264"/>
    </location>
</feature>
<dbReference type="GO" id="GO:0005886">
    <property type="term" value="C:plasma membrane"/>
    <property type="evidence" value="ECO:0007669"/>
    <property type="project" value="UniProtKB-SubCell"/>
</dbReference>
<evidence type="ECO:0000256" key="3">
    <source>
        <dbReference type="ARBA" id="ARBA00022448"/>
    </source>
</evidence>
<feature type="transmembrane region" description="Helical" evidence="12">
    <location>
        <begin position="310"/>
        <end position="333"/>
    </location>
</feature>
<keyword evidence="4" id="KW-0050">Antiport</keyword>
<evidence type="ECO:0000256" key="8">
    <source>
        <dbReference type="ARBA" id="ARBA00023053"/>
    </source>
</evidence>
<evidence type="ECO:0000256" key="12">
    <source>
        <dbReference type="SAM" id="Phobius"/>
    </source>
</evidence>
<evidence type="ECO:0000259" key="13">
    <source>
        <dbReference type="Pfam" id="PF00999"/>
    </source>
</evidence>
<dbReference type="PANTHER" id="PTHR10110:SF195">
    <property type="entry name" value="NA(+)_H(+) ANTIPORTER NHAS2"/>
    <property type="match status" value="1"/>
</dbReference>
<keyword evidence="5" id="KW-1003">Cell membrane</keyword>
<evidence type="ECO:0000256" key="2">
    <source>
        <dbReference type="ARBA" id="ARBA00007367"/>
    </source>
</evidence>
<feature type="transmembrane region" description="Helical" evidence="12">
    <location>
        <begin position="378"/>
        <end position="404"/>
    </location>
</feature>
<evidence type="ECO:0000256" key="9">
    <source>
        <dbReference type="ARBA" id="ARBA00023065"/>
    </source>
</evidence>
<dbReference type="Proteomes" id="UP000567922">
    <property type="component" value="Unassembled WGS sequence"/>
</dbReference>
<name>A0A839RP93_9ACTN</name>
<evidence type="ECO:0000256" key="10">
    <source>
        <dbReference type="ARBA" id="ARBA00023136"/>
    </source>
</evidence>
<evidence type="ECO:0000256" key="1">
    <source>
        <dbReference type="ARBA" id="ARBA00004651"/>
    </source>
</evidence>
<sequence length="663" mass="70607">MPEDLVEQLPRALLEVSFLLGAAVLISLITRKIHIQLTVVLAVAGLLATEMGANLAVSELLSGEGFKELLIHLFLPILIFEAALGLSTREFMRNLLPISALASVALVISALIVGASLTTFLGVPIFAALLFGVLISATDPVAVVAIFRELGVPRRLLTLVEGESLLNDGVAIVLYNILAVAAVTGTLSVGAGAVDFVVVVAGGILTGAIVGTLAVLLLPLLDRLAAAAMSIAVAYGAFVFAEAVLHASGVMAAVAAGITVGGLLESRAQHAARDLLHELWESLGYMANALLFLFIGLALDFQLIRDNLAAIGLGIAAVLISRPLGVIPVVLTLERLARMPRVGNRNSAVVVWGGLRGGVALALALALPLELGELRDQFIAMTGGVVLATLLINATTISFVVHALGLDKPSRKDEYLEALARMVGVRSARERLADLNFTDDLVTAHLDVAEADARDQLARTRLTAQEQVDVLELRGLHIQRESYQNLSDAGLLPPIATRTLMQEIDDEIEEVSAGGLRVDEARRACLPWYARLHRWTLGKLPPPLGEDLDEVGYIEICARRLASHNAADELELFKSLPNVEVANVDIAKGLFAHWEEMASATLENLGISEKLDERVLRRRQAKALSRIAIVEALQQMVSAGVLSQQVADEASERVSAEVQQAGE</sequence>
<keyword evidence="9" id="KW-0406">Ion transport</keyword>
<keyword evidence="8" id="KW-0915">Sodium</keyword>
<feature type="transmembrane region" description="Helical" evidence="12">
    <location>
        <begin position="37"/>
        <end position="57"/>
    </location>
</feature>
<feature type="transmembrane region" description="Helical" evidence="12">
    <location>
        <begin position="285"/>
        <end position="304"/>
    </location>
</feature>
<feature type="transmembrane region" description="Helical" evidence="12">
    <location>
        <begin position="168"/>
        <end position="190"/>
    </location>
</feature>
<evidence type="ECO:0000256" key="7">
    <source>
        <dbReference type="ARBA" id="ARBA00022989"/>
    </source>
</evidence>
<feature type="transmembrane region" description="Helical" evidence="12">
    <location>
        <begin position="95"/>
        <end position="117"/>
    </location>
</feature>
<dbReference type="GO" id="GO:0098719">
    <property type="term" value="P:sodium ion import across plasma membrane"/>
    <property type="evidence" value="ECO:0007669"/>
    <property type="project" value="TreeGrafter"/>
</dbReference>
<keyword evidence="7 12" id="KW-1133">Transmembrane helix</keyword>
<evidence type="ECO:0000256" key="6">
    <source>
        <dbReference type="ARBA" id="ARBA00022692"/>
    </source>
</evidence>
<keyword evidence="10 12" id="KW-0472">Membrane</keyword>
<keyword evidence="6 12" id="KW-0812">Transmembrane</keyword>
<evidence type="ECO:0000256" key="5">
    <source>
        <dbReference type="ARBA" id="ARBA00022475"/>
    </source>
</evidence>
<keyword evidence="3" id="KW-0813">Transport</keyword>
<dbReference type="PANTHER" id="PTHR10110">
    <property type="entry name" value="SODIUM/HYDROGEN EXCHANGER"/>
    <property type="match status" value="1"/>
</dbReference>
<comment type="caution">
    <text evidence="14">The sequence shown here is derived from an EMBL/GenBank/DDBJ whole genome shotgun (WGS) entry which is preliminary data.</text>
</comment>
<dbReference type="OrthoDB" id="57886at2"/>
<keyword evidence="15" id="KW-1185">Reference proteome</keyword>
<dbReference type="GO" id="GO:0051453">
    <property type="term" value="P:regulation of intracellular pH"/>
    <property type="evidence" value="ECO:0007669"/>
    <property type="project" value="TreeGrafter"/>
</dbReference>
<feature type="transmembrane region" description="Helical" evidence="12">
    <location>
        <begin position="123"/>
        <end position="147"/>
    </location>
</feature>
<dbReference type="GO" id="GO:0015385">
    <property type="term" value="F:sodium:proton antiporter activity"/>
    <property type="evidence" value="ECO:0007669"/>
    <property type="project" value="InterPro"/>
</dbReference>
<feature type="transmembrane region" description="Helical" evidence="12">
    <location>
        <begin position="69"/>
        <end position="88"/>
    </location>
</feature>
<evidence type="ECO:0000256" key="11">
    <source>
        <dbReference type="ARBA" id="ARBA00023201"/>
    </source>
</evidence>
<comment type="similarity">
    <text evidence="2">Belongs to the monovalent cation:proton antiporter 1 (CPA1) transporter (TC 2.A.36) family.</text>
</comment>
<dbReference type="GO" id="GO:0015386">
    <property type="term" value="F:potassium:proton antiporter activity"/>
    <property type="evidence" value="ECO:0007669"/>
    <property type="project" value="TreeGrafter"/>
</dbReference>
<accession>A0A839RP93</accession>